<dbReference type="Proteomes" id="UP001362999">
    <property type="component" value="Unassembled WGS sequence"/>
</dbReference>
<keyword evidence="2" id="KW-0812">Transmembrane</keyword>
<proteinExistence type="predicted"/>
<keyword evidence="2" id="KW-0472">Membrane</keyword>
<organism evidence="3 4">
    <name type="scientific">Favolaschia claudopus</name>
    <dbReference type="NCBI Taxonomy" id="2862362"/>
    <lineage>
        <taxon>Eukaryota</taxon>
        <taxon>Fungi</taxon>
        <taxon>Dikarya</taxon>
        <taxon>Basidiomycota</taxon>
        <taxon>Agaricomycotina</taxon>
        <taxon>Agaricomycetes</taxon>
        <taxon>Agaricomycetidae</taxon>
        <taxon>Agaricales</taxon>
        <taxon>Marasmiineae</taxon>
        <taxon>Mycenaceae</taxon>
        <taxon>Favolaschia</taxon>
    </lineage>
</organism>
<comment type="caution">
    <text evidence="3">The sequence shown here is derived from an EMBL/GenBank/DDBJ whole genome shotgun (WGS) entry which is preliminary data.</text>
</comment>
<keyword evidence="4" id="KW-1185">Reference proteome</keyword>
<keyword evidence="2" id="KW-1133">Transmembrane helix</keyword>
<protein>
    <submittedName>
        <fullName evidence="3">Uncharacterized protein</fullName>
    </submittedName>
</protein>
<evidence type="ECO:0000313" key="3">
    <source>
        <dbReference type="EMBL" id="KAK6974127.1"/>
    </source>
</evidence>
<feature type="transmembrane region" description="Helical" evidence="2">
    <location>
        <begin position="87"/>
        <end position="107"/>
    </location>
</feature>
<gene>
    <name evidence="3" type="ORF">R3P38DRAFT_2812313</name>
</gene>
<dbReference type="EMBL" id="JAWWNJ010000188">
    <property type="protein sequence ID" value="KAK6974127.1"/>
    <property type="molecule type" value="Genomic_DNA"/>
</dbReference>
<dbReference type="AlphaFoldDB" id="A0AAV9Z702"/>
<feature type="compositionally biased region" description="Polar residues" evidence="1">
    <location>
        <begin position="269"/>
        <end position="297"/>
    </location>
</feature>
<accession>A0AAV9Z702</accession>
<sequence length="333" mass="37707">MSEHRHRTILGPTFSLCSHSDLLVASTQHHNASMSSAAARTPEEVLIGSLRHPFHRRIAVHQQRFIRWQNHMRRGTCYALRRAIQSWTIFLLFFLASLVVGIAGARKFCLPDHLSQCVVTAIVILDFIVLRTACWNKVNPRHQSLPPTTASSRRRALESKKLQVLIQGPFRRPTLLYLGHDSTVHDIILELRRRRLIPDLTRIRHNIYFATHHEPLKFADKLCDVGICDMSMLYIRMSVLGGSRVSVTSSDPEHVELPVLEPPPTDLPSMSNPQNNQPAYTDGINSEVSTQDVTMTEASPIPLSSEVGEKPKKRGGYRFGSGRKPNHQINDTW</sequence>
<feature type="region of interest" description="Disordered" evidence="1">
    <location>
        <begin position="248"/>
        <end position="333"/>
    </location>
</feature>
<evidence type="ECO:0000256" key="1">
    <source>
        <dbReference type="SAM" id="MobiDB-lite"/>
    </source>
</evidence>
<reference evidence="3 4" key="1">
    <citation type="journal article" date="2024" name="J Genomics">
        <title>Draft genome sequencing and assembly of Favolaschia claudopus CIRM-BRFM 2984 isolated from oak limbs.</title>
        <authorList>
            <person name="Navarro D."/>
            <person name="Drula E."/>
            <person name="Chaduli D."/>
            <person name="Cazenave R."/>
            <person name="Ahrendt S."/>
            <person name="Wang J."/>
            <person name="Lipzen A."/>
            <person name="Daum C."/>
            <person name="Barry K."/>
            <person name="Grigoriev I.V."/>
            <person name="Favel A."/>
            <person name="Rosso M.N."/>
            <person name="Martin F."/>
        </authorList>
    </citation>
    <scope>NUCLEOTIDE SEQUENCE [LARGE SCALE GENOMIC DNA]</scope>
    <source>
        <strain evidence="3 4">CIRM-BRFM 2984</strain>
    </source>
</reference>
<name>A0AAV9Z702_9AGAR</name>
<evidence type="ECO:0000256" key="2">
    <source>
        <dbReference type="SAM" id="Phobius"/>
    </source>
</evidence>
<evidence type="ECO:0000313" key="4">
    <source>
        <dbReference type="Proteomes" id="UP001362999"/>
    </source>
</evidence>